<feature type="transmembrane region" description="Helical" evidence="1">
    <location>
        <begin position="266"/>
        <end position="289"/>
    </location>
</feature>
<keyword evidence="1" id="KW-0812">Transmembrane</keyword>
<feature type="transmembrane region" description="Helical" evidence="1">
    <location>
        <begin position="433"/>
        <end position="450"/>
    </location>
</feature>
<evidence type="ECO:0000313" key="3">
    <source>
        <dbReference type="Proteomes" id="UP000321307"/>
    </source>
</evidence>
<feature type="transmembrane region" description="Helical" evidence="1">
    <location>
        <begin position="86"/>
        <end position="118"/>
    </location>
</feature>
<feature type="transmembrane region" description="Helical" evidence="1">
    <location>
        <begin position="376"/>
        <end position="395"/>
    </location>
</feature>
<organism evidence="2 3">
    <name type="scientific">Serratia ureilytica</name>
    <dbReference type="NCBI Taxonomy" id="300181"/>
    <lineage>
        <taxon>Bacteria</taxon>
        <taxon>Pseudomonadati</taxon>
        <taxon>Pseudomonadota</taxon>
        <taxon>Gammaproteobacteria</taxon>
        <taxon>Enterobacterales</taxon>
        <taxon>Yersiniaceae</taxon>
        <taxon>Serratia</taxon>
    </lineage>
</organism>
<keyword evidence="1" id="KW-1133">Transmembrane helix</keyword>
<accession>A0A9X9C540</accession>
<keyword evidence="1" id="KW-0472">Membrane</keyword>
<dbReference type="Proteomes" id="UP000321307">
    <property type="component" value="Unassembled WGS sequence"/>
</dbReference>
<protein>
    <submittedName>
        <fullName evidence="2">EpsG family protein</fullName>
    </submittedName>
</protein>
<proteinExistence type="predicted"/>
<feature type="transmembrane region" description="Helical" evidence="1">
    <location>
        <begin position="301"/>
        <end position="321"/>
    </location>
</feature>
<feature type="transmembrane region" description="Helical" evidence="1">
    <location>
        <begin position="223"/>
        <end position="245"/>
    </location>
</feature>
<feature type="transmembrane region" description="Helical" evidence="1">
    <location>
        <begin position="125"/>
        <end position="144"/>
    </location>
</feature>
<dbReference type="Pfam" id="PF14897">
    <property type="entry name" value="EpsG"/>
    <property type="match status" value="1"/>
</dbReference>
<evidence type="ECO:0000256" key="1">
    <source>
        <dbReference type="SAM" id="Phobius"/>
    </source>
</evidence>
<evidence type="ECO:0000313" key="2">
    <source>
        <dbReference type="EMBL" id="TXE31903.1"/>
    </source>
</evidence>
<comment type="caution">
    <text evidence="2">The sequence shown here is derived from an EMBL/GenBank/DDBJ whole genome shotgun (WGS) entry which is preliminary data.</text>
</comment>
<feature type="transmembrane region" description="Helical" evidence="1">
    <location>
        <begin position="407"/>
        <end position="426"/>
    </location>
</feature>
<gene>
    <name evidence="2" type="ORF">FOT63_06000</name>
</gene>
<name>A0A9X9C540_9GAMM</name>
<dbReference type="InterPro" id="IPR049458">
    <property type="entry name" value="EpsG-like"/>
</dbReference>
<feature type="transmembrane region" description="Helical" evidence="1">
    <location>
        <begin position="199"/>
        <end position="217"/>
    </location>
</feature>
<dbReference type="EMBL" id="VOUP01000002">
    <property type="protein sequence ID" value="TXE31903.1"/>
    <property type="molecule type" value="Genomic_DNA"/>
</dbReference>
<dbReference type="AlphaFoldDB" id="A0A9X9C540"/>
<reference evidence="2 3" key="1">
    <citation type="submission" date="2019-07" db="EMBL/GenBank/DDBJ databases">
        <title>Serratia strains were isolated from fresh produce.</title>
        <authorList>
            <person name="Cho G.-S."/>
            <person name="Stein M."/>
            <person name="Lee W."/>
            <person name="Suh S.H."/>
            <person name="Franz C.M.A.P."/>
        </authorList>
    </citation>
    <scope>NUCLEOTIDE SEQUENCE [LARGE SCALE GENOMIC DNA]</scope>
    <source>
        <strain evidence="2 3">S17</strain>
    </source>
</reference>
<sequence>MKSRQNAVLRISHRFYPASPTAIFPLPARDDNPVKFCLFHQNSLCPFRPRCYVPQLDHAMEHPMQNPVRPLAALPDSEQAHSSVQWLLLGAVAITGVWFAPYLSLVICSGLIAAFMLLRQQPDRVLNLTAFLLLTVISAVPLATKNLEPVMNDKVNYYLEMQQYSGYGLMDWLAQFSGTDFVSHLLFKLTATWFGVGNGAFAAFFLISFSLLALGVYRLSRTYFAVILFLFCCQYNFQGLYGNLLRQGLALSFLVLAVSEQHRGRMLLWIVMASFSHFSAFLFLPYLLLPARWRTVGTLPVLALFAACYLGGAVLMPKLIAVVGNDFLASRAEAYVSGDFGNNPVRKIQITLLYVGVVEALYQFARYKFRTPSPQFVQAAYAVRLMFLYNCAVFFATISFEEVANRYSFNMMIFVLIFMVMVCGNLKDAVSRVLLTLLCFSLGIASYLYINQVGVQQFWYGDLQALVTDSLPTILNKLNLAGTPW</sequence>